<dbReference type="Proteomes" id="UP000660262">
    <property type="component" value="Unassembled WGS sequence"/>
</dbReference>
<dbReference type="Pfam" id="PF13041">
    <property type="entry name" value="PPR_2"/>
    <property type="match status" value="2"/>
</dbReference>
<feature type="region of interest" description="Disordered" evidence="3">
    <location>
        <begin position="156"/>
        <end position="182"/>
    </location>
</feature>
<keyword evidence="1" id="KW-0677">Repeat</keyword>
<comment type="caution">
    <text evidence="4">The sequence shown here is derived from an EMBL/GenBank/DDBJ whole genome shotgun (WGS) entry which is preliminary data.</text>
</comment>
<feature type="compositionally biased region" description="Basic residues" evidence="3">
    <location>
        <begin position="163"/>
        <end position="172"/>
    </location>
</feature>
<proteinExistence type="predicted"/>
<accession>A0A830HMK3</accession>
<gene>
    <name evidence="4" type="ORF">PPROV_000552500</name>
</gene>
<sequence length="760" mass="82185">MAMVPLSLSRSKALSVTLRSCGARIPRCARVPCLAISVGSGSSSSSSLTSTKTNLSSSTSSSQANNRTQKRSHPSSSSAAAAAASSKATKSVVAPAKAKAKASTKSAASSSAKAKAKANNAAAKQQLFTPRVLRQQSCSKAAATVWRALRTVEPALKDEHNNRTQKSKRPRHTTPSQAKSQLDDALSIEPTALAKLTSNEVNGLLTELASRRLYALGTALMLWLDNAAITTRREGDKAPRLDVRVYTTAISMCQRALKDVRKRNQTSLRKLSVPGSDDDNNNNGETAGTSTRSAEQWLEPARTLYRRCGWPNERTTSAYMRALALGGDWRGALREYEQFVADGAEPNAHVYGAALSACALGRDGDRARQILSEAAAHDECADVVTYSSAILACARAGMMEQAVSILDDMQDAGVQPNAFTYAALVEGYGVVRDAQKAMEAFELCSESRSAQLYSALFLALGTCGNGVSALRYLNELREDESVPTINAYNYCCVLRAFERNRPTPLWREALALLRSWDSEWTSVASRRPPLAAYNTALHACAGAGQLTAVETLIDEMRKVQVRPDSNTYDSLFRAYAASGAGLGDESFELFQRLMDTGKGYTPTPYTYAHLLNAFSADSDVRGARAVWTYMQESGVPPCVHSANAMIRVFMSAERYDDALRFYDRHFIGDVVDANKKKQAEGDDLTEVELQQILTMAEKDAVVDISMTRARLMPNDTTRSLVYMVCERGASDAARAQRILAVAAPIGYVAGGLLGRATGLW</sequence>
<organism evidence="4 5">
    <name type="scientific">Pycnococcus provasolii</name>
    <dbReference type="NCBI Taxonomy" id="41880"/>
    <lineage>
        <taxon>Eukaryota</taxon>
        <taxon>Viridiplantae</taxon>
        <taxon>Chlorophyta</taxon>
        <taxon>Pseudoscourfieldiophyceae</taxon>
        <taxon>Pseudoscourfieldiales</taxon>
        <taxon>Pycnococcaceae</taxon>
        <taxon>Pycnococcus</taxon>
    </lineage>
</organism>
<feature type="region of interest" description="Disordered" evidence="3">
    <location>
        <begin position="263"/>
        <end position="295"/>
    </location>
</feature>
<name>A0A830HMK3_9CHLO</name>
<dbReference type="Gene3D" id="1.25.40.10">
    <property type="entry name" value="Tetratricopeptide repeat domain"/>
    <property type="match status" value="2"/>
</dbReference>
<dbReference type="PROSITE" id="PS51375">
    <property type="entry name" value="PPR"/>
    <property type="match status" value="3"/>
</dbReference>
<dbReference type="Pfam" id="PF13812">
    <property type="entry name" value="PPR_3"/>
    <property type="match status" value="1"/>
</dbReference>
<dbReference type="NCBIfam" id="TIGR00756">
    <property type="entry name" value="PPR"/>
    <property type="match status" value="2"/>
</dbReference>
<feature type="repeat" description="PPR" evidence="2">
    <location>
        <begin position="603"/>
        <end position="637"/>
    </location>
</feature>
<evidence type="ECO:0000313" key="5">
    <source>
        <dbReference type="Proteomes" id="UP000660262"/>
    </source>
</evidence>
<feature type="compositionally biased region" description="Low complexity" evidence="3">
    <location>
        <begin position="38"/>
        <end position="62"/>
    </location>
</feature>
<dbReference type="GO" id="GO:0003729">
    <property type="term" value="F:mRNA binding"/>
    <property type="evidence" value="ECO:0007669"/>
    <property type="project" value="TreeGrafter"/>
</dbReference>
<protein>
    <recommendedName>
        <fullName evidence="6">Pentacotripeptide-repeat region of PRORP domain-containing protein</fullName>
    </recommendedName>
</protein>
<dbReference type="PANTHER" id="PTHR47938">
    <property type="entry name" value="RESPIRATORY COMPLEX I CHAPERONE (CIA84), PUTATIVE (AFU_ORTHOLOGUE AFUA_2G06020)-RELATED"/>
    <property type="match status" value="1"/>
</dbReference>
<dbReference type="OrthoDB" id="424777at2759"/>
<evidence type="ECO:0000256" key="2">
    <source>
        <dbReference type="PROSITE-ProRule" id="PRU00708"/>
    </source>
</evidence>
<dbReference type="EMBL" id="BNJQ01000014">
    <property type="protein sequence ID" value="GHP06781.1"/>
    <property type="molecule type" value="Genomic_DNA"/>
</dbReference>
<feature type="compositionally biased region" description="Polar residues" evidence="3">
    <location>
        <begin position="281"/>
        <end position="294"/>
    </location>
</feature>
<dbReference type="PANTHER" id="PTHR47938:SF35">
    <property type="entry name" value="PENTATRICOPEPTIDE REPEAT-CONTAINING PROTEIN 4, MITOCHONDRIAL-RELATED"/>
    <property type="match status" value="1"/>
</dbReference>
<evidence type="ECO:0008006" key="6">
    <source>
        <dbReference type="Google" id="ProtNLM"/>
    </source>
</evidence>
<keyword evidence="5" id="KW-1185">Reference proteome</keyword>
<dbReference type="InterPro" id="IPR002885">
    <property type="entry name" value="PPR_rpt"/>
</dbReference>
<feature type="repeat" description="PPR" evidence="2">
    <location>
        <begin position="529"/>
        <end position="563"/>
    </location>
</feature>
<evidence type="ECO:0000256" key="3">
    <source>
        <dbReference type="SAM" id="MobiDB-lite"/>
    </source>
</evidence>
<dbReference type="AlphaFoldDB" id="A0A830HMK3"/>
<feature type="compositionally biased region" description="Low complexity" evidence="3">
    <location>
        <begin position="74"/>
        <end position="93"/>
    </location>
</feature>
<evidence type="ECO:0000256" key="1">
    <source>
        <dbReference type="ARBA" id="ARBA00022737"/>
    </source>
</evidence>
<feature type="region of interest" description="Disordered" evidence="3">
    <location>
        <begin position="38"/>
        <end position="93"/>
    </location>
</feature>
<dbReference type="InterPro" id="IPR011990">
    <property type="entry name" value="TPR-like_helical_dom_sf"/>
</dbReference>
<evidence type="ECO:0000313" key="4">
    <source>
        <dbReference type="EMBL" id="GHP06781.1"/>
    </source>
</evidence>
<feature type="repeat" description="PPR" evidence="2">
    <location>
        <begin position="382"/>
        <end position="416"/>
    </location>
</feature>
<reference evidence="4" key="1">
    <citation type="submission" date="2020-10" db="EMBL/GenBank/DDBJ databases">
        <title>Unveiling of a novel bifunctional photoreceptor, Dualchrome1, isolated from a cosmopolitan green alga.</title>
        <authorList>
            <person name="Suzuki S."/>
            <person name="Kawachi M."/>
        </authorList>
    </citation>
    <scope>NUCLEOTIDE SEQUENCE</scope>
    <source>
        <strain evidence="4">NIES 2893</strain>
    </source>
</reference>